<dbReference type="PANTHER" id="PTHR10677">
    <property type="entry name" value="UBIQUILIN"/>
    <property type="match status" value="1"/>
</dbReference>
<evidence type="ECO:0000256" key="1">
    <source>
        <dbReference type="ARBA" id="ARBA00071717"/>
    </source>
</evidence>
<dbReference type="InterPro" id="IPR029071">
    <property type="entry name" value="Ubiquitin-like_domsf"/>
</dbReference>
<feature type="compositionally biased region" description="Polar residues" evidence="2">
    <location>
        <begin position="419"/>
        <end position="428"/>
    </location>
</feature>
<accession>A0A1W0XFE7</accession>
<feature type="compositionally biased region" description="Low complexity" evidence="2">
    <location>
        <begin position="26"/>
        <end position="38"/>
    </location>
</feature>
<evidence type="ECO:0000313" key="6">
    <source>
        <dbReference type="Proteomes" id="UP000192578"/>
    </source>
</evidence>
<dbReference type="PROSITE" id="PS50030">
    <property type="entry name" value="UBA"/>
    <property type="match status" value="1"/>
</dbReference>
<feature type="compositionally biased region" description="Basic and acidic residues" evidence="2">
    <location>
        <begin position="15"/>
        <end position="25"/>
    </location>
</feature>
<dbReference type="Gene3D" id="1.10.8.10">
    <property type="entry name" value="DNA helicase RuvA subunit, C-terminal domain"/>
    <property type="match status" value="1"/>
</dbReference>
<dbReference type="SMART" id="SM00213">
    <property type="entry name" value="UBQ"/>
    <property type="match status" value="1"/>
</dbReference>
<dbReference type="EMBL" id="MTYJ01000001">
    <property type="protein sequence ID" value="OQV26092.1"/>
    <property type="molecule type" value="Genomic_DNA"/>
</dbReference>
<dbReference type="FunFam" id="1.10.8.10:FF:000079">
    <property type="entry name" value="Ubiquitin family protein"/>
    <property type="match status" value="1"/>
</dbReference>
<gene>
    <name evidence="5" type="ORF">BV898_00219</name>
</gene>
<dbReference type="InterPro" id="IPR015940">
    <property type="entry name" value="UBA"/>
</dbReference>
<dbReference type="GO" id="GO:0031593">
    <property type="term" value="F:polyubiquitin modification-dependent protein binding"/>
    <property type="evidence" value="ECO:0007669"/>
    <property type="project" value="TreeGrafter"/>
</dbReference>
<sequence>MDEDNGSKKNQSAMHVEDISDKPEEATTSTSSATAAAAPAKWTLKIKTPNQEKEVQVEEEGKVKSLRDEVAKLYTQPSEKLCLVYGGKIMKDEDTIKSYGVKDNHSVHLVIRNPPPAGGSAPTPTQGAPSNVTTASLGGLPGQSVGGRPAMPAGLGMPNMQNLDQLLDNPMVQSMMSNPEMIRNVVSSNPQIQSLMERNPELSHALNNPDVIRQAMQVMRNPNMMQEMMRNYDRALSNLESLPGGFNALQRFYNDYQEPMYSAMSTQNPFAALAGGANSTTNPAPAAPAENAEPLPNPWAAATPPTSQGGLPRPAPGAAANPFAALAGSGGGGLGGAAGLQQMMNQMNSNPQLMQMAQQTMNNPELSRVISDPRGIQALQQLQQAYRTLHELAPSMFPNPMGALGGMGGMAPFGGLPGTPNSTPQQAGSPMDTTAAGGAAPPPMNAALEQMMQQMMRGGAAGPGGPLGGLGAGAVTGGQPPEVRFQAQLETLQQMGFNNRAANIRALTATFGDVNAAVEHLLQSGAFPM</sequence>
<dbReference type="SUPFAM" id="SSF54236">
    <property type="entry name" value="Ubiquitin-like"/>
    <property type="match status" value="1"/>
</dbReference>
<dbReference type="SMART" id="SM00165">
    <property type="entry name" value="UBA"/>
    <property type="match status" value="1"/>
</dbReference>
<evidence type="ECO:0000256" key="2">
    <source>
        <dbReference type="SAM" id="MobiDB-lite"/>
    </source>
</evidence>
<dbReference type="GO" id="GO:0006511">
    <property type="term" value="P:ubiquitin-dependent protein catabolic process"/>
    <property type="evidence" value="ECO:0007669"/>
    <property type="project" value="TreeGrafter"/>
</dbReference>
<evidence type="ECO:0000313" key="5">
    <source>
        <dbReference type="EMBL" id="OQV26092.1"/>
    </source>
</evidence>
<dbReference type="PROSITE" id="PS50053">
    <property type="entry name" value="UBIQUITIN_2"/>
    <property type="match status" value="1"/>
</dbReference>
<dbReference type="AlphaFoldDB" id="A0A1W0XFE7"/>
<name>A0A1W0XFE7_HYPEX</name>
<feature type="compositionally biased region" description="Low complexity" evidence="2">
    <location>
        <begin position="282"/>
        <end position="302"/>
    </location>
</feature>
<reference evidence="6" key="1">
    <citation type="submission" date="2017-01" db="EMBL/GenBank/DDBJ databases">
        <title>Comparative genomics of anhydrobiosis in the tardigrade Hypsibius dujardini.</title>
        <authorList>
            <person name="Yoshida Y."/>
            <person name="Koutsovoulos G."/>
            <person name="Laetsch D."/>
            <person name="Stevens L."/>
            <person name="Kumar S."/>
            <person name="Horikawa D."/>
            <person name="Ishino K."/>
            <person name="Komine S."/>
            <person name="Tomita M."/>
            <person name="Blaxter M."/>
            <person name="Arakawa K."/>
        </authorList>
    </citation>
    <scope>NUCLEOTIDE SEQUENCE [LARGE SCALE GENOMIC DNA]</scope>
    <source>
        <strain evidence="6">Z151</strain>
    </source>
</reference>
<proteinExistence type="predicted"/>
<dbReference type="Pfam" id="PF00627">
    <property type="entry name" value="UBA"/>
    <property type="match status" value="1"/>
</dbReference>
<dbReference type="OrthoDB" id="9450922at2759"/>
<dbReference type="InterPro" id="IPR006636">
    <property type="entry name" value="STI1_HS-bd"/>
</dbReference>
<dbReference type="GO" id="GO:0005829">
    <property type="term" value="C:cytosol"/>
    <property type="evidence" value="ECO:0007669"/>
    <property type="project" value="TreeGrafter"/>
</dbReference>
<dbReference type="InterPro" id="IPR009060">
    <property type="entry name" value="UBA-like_sf"/>
</dbReference>
<feature type="region of interest" description="Disordered" evidence="2">
    <location>
        <begin position="416"/>
        <end position="439"/>
    </location>
</feature>
<dbReference type="Gene3D" id="1.10.260.100">
    <property type="match status" value="1"/>
</dbReference>
<organism evidence="5 6">
    <name type="scientific">Hypsibius exemplaris</name>
    <name type="common">Freshwater tardigrade</name>
    <dbReference type="NCBI Taxonomy" id="2072580"/>
    <lineage>
        <taxon>Eukaryota</taxon>
        <taxon>Metazoa</taxon>
        <taxon>Ecdysozoa</taxon>
        <taxon>Tardigrada</taxon>
        <taxon>Eutardigrada</taxon>
        <taxon>Parachela</taxon>
        <taxon>Hypsibioidea</taxon>
        <taxon>Hypsibiidae</taxon>
        <taxon>Hypsibius</taxon>
    </lineage>
</organism>
<dbReference type="InterPro" id="IPR015496">
    <property type="entry name" value="Ubiquilin"/>
</dbReference>
<feature type="domain" description="UBA" evidence="3">
    <location>
        <begin position="479"/>
        <end position="524"/>
    </location>
</feature>
<dbReference type="InterPro" id="IPR000626">
    <property type="entry name" value="Ubiquitin-like_dom"/>
</dbReference>
<dbReference type="Pfam" id="PF23195">
    <property type="entry name" value="UBQLN1"/>
    <property type="match status" value="1"/>
</dbReference>
<evidence type="ECO:0000259" key="3">
    <source>
        <dbReference type="PROSITE" id="PS50030"/>
    </source>
</evidence>
<protein>
    <recommendedName>
        <fullName evidence="1">Ubiquilin</fullName>
    </recommendedName>
</protein>
<dbReference type="Gene3D" id="3.10.20.90">
    <property type="entry name" value="Phosphatidylinositol 3-kinase Catalytic Subunit, Chain A, domain 1"/>
    <property type="match status" value="1"/>
</dbReference>
<comment type="caution">
    <text evidence="5">The sequence shown here is derived from an EMBL/GenBank/DDBJ whole genome shotgun (WGS) entry which is preliminary data.</text>
</comment>
<feature type="compositionally biased region" description="Low complexity" evidence="2">
    <location>
        <begin position="430"/>
        <end position="439"/>
    </location>
</feature>
<dbReference type="FunFam" id="1.10.260.100:FF:000001">
    <property type="entry name" value="Ubiquilin 1"/>
    <property type="match status" value="1"/>
</dbReference>
<feature type="region of interest" description="Disordered" evidence="2">
    <location>
        <begin position="113"/>
        <end position="156"/>
    </location>
</feature>
<dbReference type="SUPFAM" id="SSF46934">
    <property type="entry name" value="UBA-like"/>
    <property type="match status" value="1"/>
</dbReference>
<evidence type="ECO:0000259" key="4">
    <source>
        <dbReference type="PROSITE" id="PS50053"/>
    </source>
</evidence>
<feature type="region of interest" description="Disordered" evidence="2">
    <location>
        <begin position="1"/>
        <end position="58"/>
    </location>
</feature>
<feature type="domain" description="Ubiquitin-like" evidence="4">
    <location>
        <begin position="42"/>
        <end position="116"/>
    </location>
</feature>
<feature type="region of interest" description="Disordered" evidence="2">
    <location>
        <begin position="276"/>
        <end position="315"/>
    </location>
</feature>
<dbReference type="Pfam" id="PF00240">
    <property type="entry name" value="ubiquitin"/>
    <property type="match status" value="1"/>
</dbReference>
<dbReference type="PANTHER" id="PTHR10677:SF3">
    <property type="entry name" value="FI07626P-RELATED"/>
    <property type="match status" value="1"/>
</dbReference>
<dbReference type="SMART" id="SM00727">
    <property type="entry name" value="STI1"/>
    <property type="match status" value="2"/>
</dbReference>
<dbReference type="CDD" id="cd14399">
    <property type="entry name" value="UBA_PLICs"/>
    <property type="match status" value="1"/>
</dbReference>
<dbReference type="Proteomes" id="UP000192578">
    <property type="component" value="Unassembled WGS sequence"/>
</dbReference>
<feature type="compositionally biased region" description="Low complexity" evidence="2">
    <location>
        <begin position="118"/>
        <end position="129"/>
    </location>
</feature>
<keyword evidence="6" id="KW-1185">Reference proteome</keyword>